<evidence type="ECO:0000259" key="5">
    <source>
        <dbReference type="Pfam" id="PF14544"/>
    </source>
</evidence>
<dbReference type="AlphaFoldDB" id="X1AFF5"/>
<evidence type="ECO:0000256" key="2">
    <source>
        <dbReference type="ARBA" id="ARBA00022741"/>
    </source>
</evidence>
<evidence type="ECO:0000259" key="6">
    <source>
        <dbReference type="Pfam" id="PF22167"/>
    </source>
</evidence>
<gene>
    <name evidence="7" type="ORF">S01H4_08290</name>
</gene>
<dbReference type="InterPro" id="IPR029349">
    <property type="entry name" value="DUF4443"/>
</dbReference>
<feature type="domain" description="PH0730-like N-terminal" evidence="6">
    <location>
        <begin position="23"/>
        <end position="84"/>
    </location>
</feature>
<accession>X1AFF5</accession>
<dbReference type="InterPro" id="IPR004115">
    <property type="entry name" value="GAD-like_sf"/>
</dbReference>
<keyword evidence="3" id="KW-0067">ATP-binding</keyword>
<dbReference type="Gene3D" id="3.30.1360.30">
    <property type="entry name" value="GAD-like domain"/>
    <property type="match status" value="1"/>
</dbReference>
<dbReference type="GO" id="GO:0005524">
    <property type="term" value="F:ATP binding"/>
    <property type="evidence" value="ECO:0007669"/>
    <property type="project" value="UniProtKB-KW"/>
</dbReference>
<dbReference type="GO" id="GO:0006412">
    <property type="term" value="P:translation"/>
    <property type="evidence" value="ECO:0007669"/>
    <property type="project" value="UniProtKB-KW"/>
</dbReference>
<feature type="domain" description="DUF4443" evidence="5">
    <location>
        <begin position="119"/>
        <end position="171"/>
    </location>
</feature>
<dbReference type="Gene3D" id="1.10.10.10">
    <property type="entry name" value="Winged helix-like DNA-binding domain superfamily/Winged helix DNA-binding domain"/>
    <property type="match status" value="1"/>
</dbReference>
<dbReference type="Pfam" id="PF22167">
    <property type="entry name" value="PH0730-like_N"/>
    <property type="match status" value="1"/>
</dbReference>
<dbReference type="EMBL" id="BART01002824">
    <property type="protein sequence ID" value="GAG68512.1"/>
    <property type="molecule type" value="Genomic_DNA"/>
</dbReference>
<evidence type="ECO:0000256" key="4">
    <source>
        <dbReference type="ARBA" id="ARBA00022917"/>
    </source>
</evidence>
<evidence type="ECO:0000313" key="7">
    <source>
        <dbReference type="EMBL" id="GAG68512.1"/>
    </source>
</evidence>
<dbReference type="Pfam" id="PF14544">
    <property type="entry name" value="DUF4443"/>
    <property type="match status" value="1"/>
</dbReference>
<sequence>MFEELDTLFQSSTIRPTFEKVHVLLALFIFDENRDGIGRYRLQKELLIGEGTAKSLIKKLNKNIKFINVTDERKRKGHFLTEGGLGYLNKIKKVIPIIKEGKSSILKDIIIEAEILYTYFCLIKNAVHKISNGVSQRDAAIKISGSGATCLVFNGEYLIFPSKSHLERIDNNMVVNKALHTYFESELSKEVQNR</sequence>
<keyword evidence="4" id="KW-0648">Protein biosynthesis</keyword>
<keyword evidence="1" id="KW-0436">Ligase</keyword>
<protein>
    <submittedName>
        <fullName evidence="7">Uncharacterized protein</fullName>
    </submittedName>
</protein>
<organism evidence="7">
    <name type="scientific">marine sediment metagenome</name>
    <dbReference type="NCBI Taxonomy" id="412755"/>
    <lineage>
        <taxon>unclassified sequences</taxon>
        <taxon>metagenomes</taxon>
        <taxon>ecological metagenomes</taxon>
    </lineage>
</organism>
<dbReference type="InterPro" id="IPR054039">
    <property type="entry name" value="PH0730-like_N"/>
</dbReference>
<proteinExistence type="predicted"/>
<dbReference type="InterPro" id="IPR036388">
    <property type="entry name" value="WH-like_DNA-bd_sf"/>
</dbReference>
<evidence type="ECO:0000256" key="3">
    <source>
        <dbReference type="ARBA" id="ARBA00022840"/>
    </source>
</evidence>
<comment type="caution">
    <text evidence="7">The sequence shown here is derived from an EMBL/GenBank/DDBJ whole genome shotgun (WGS) entry which is preliminary data.</text>
</comment>
<dbReference type="GO" id="GO:0005737">
    <property type="term" value="C:cytoplasm"/>
    <property type="evidence" value="ECO:0007669"/>
    <property type="project" value="InterPro"/>
</dbReference>
<reference evidence="7" key="1">
    <citation type="journal article" date="2014" name="Front. Microbiol.">
        <title>High frequency of phylogenetically diverse reductive dehalogenase-homologous genes in deep subseafloor sedimentary metagenomes.</title>
        <authorList>
            <person name="Kawai M."/>
            <person name="Futagami T."/>
            <person name="Toyoda A."/>
            <person name="Takaki Y."/>
            <person name="Nishi S."/>
            <person name="Hori S."/>
            <person name="Arai W."/>
            <person name="Tsubouchi T."/>
            <person name="Morono Y."/>
            <person name="Uchiyama I."/>
            <person name="Ito T."/>
            <person name="Fujiyama A."/>
            <person name="Inagaki F."/>
            <person name="Takami H."/>
        </authorList>
    </citation>
    <scope>NUCLEOTIDE SEQUENCE</scope>
    <source>
        <strain evidence="7">Expedition CK06-06</strain>
    </source>
</reference>
<name>X1AFF5_9ZZZZ</name>
<dbReference type="GO" id="GO:0004812">
    <property type="term" value="F:aminoacyl-tRNA ligase activity"/>
    <property type="evidence" value="ECO:0007669"/>
    <property type="project" value="InterPro"/>
</dbReference>
<evidence type="ECO:0000256" key="1">
    <source>
        <dbReference type="ARBA" id="ARBA00022598"/>
    </source>
</evidence>
<keyword evidence="2" id="KW-0547">Nucleotide-binding</keyword>